<dbReference type="Proteomes" id="UP001335648">
    <property type="component" value="Unassembled WGS sequence"/>
</dbReference>
<accession>A0AAN8B8S0</accession>
<dbReference type="EMBL" id="JAULUE010002064">
    <property type="protein sequence ID" value="KAK5880366.1"/>
    <property type="molecule type" value="Genomic_DNA"/>
</dbReference>
<comment type="caution">
    <text evidence="2">The sequence shown here is derived from an EMBL/GenBank/DDBJ whole genome shotgun (WGS) entry which is preliminary data.</text>
</comment>
<protein>
    <submittedName>
        <fullName evidence="2">Uncharacterized protein</fullName>
    </submittedName>
</protein>
<reference evidence="2 3" key="1">
    <citation type="journal article" date="2023" name="Mol. Biol. Evol.">
        <title>Genomics of Secondarily Temperate Adaptation in the Only Non-Antarctic Icefish.</title>
        <authorList>
            <person name="Rivera-Colon A.G."/>
            <person name="Rayamajhi N."/>
            <person name="Minhas B.F."/>
            <person name="Madrigal G."/>
            <person name="Bilyk K.T."/>
            <person name="Yoon V."/>
            <person name="Hune M."/>
            <person name="Gregory S."/>
            <person name="Cheng C.H.C."/>
            <person name="Catchen J.M."/>
        </authorList>
    </citation>
    <scope>NUCLEOTIDE SEQUENCE [LARGE SCALE GENOMIC DNA]</scope>
    <source>
        <strain evidence="2">JC2023a</strain>
    </source>
</reference>
<keyword evidence="3" id="KW-1185">Reference proteome</keyword>
<organism evidence="2 3">
    <name type="scientific">Champsocephalus esox</name>
    <name type="common">pike icefish</name>
    <dbReference type="NCBI Taxonomy" id="159716"/>
    <lineage>
        <taxon>Eukaryota</taxon>
        <taxon>Metazoa</taxon>
        <taxon>Chordata</taxon>
        <taxon>Craniata</taxon>
        <taxon>Vertebrata</taxon>
        <taxon>Euteleostomi</taxon>
        <taxon>Actinopterygii</taxon>
        <taxon>Neopterygii</taxon>
        <taxon>Teleostei</taxon>
        <taxon>Neoteleostei</taxon>
        <taxon>Acanthomorphata</taxon>
        <taxon>Eupercaria</taxon>
        <taxon>Perciformes</taxon>
        <taxon>Notothenioidei</taxon>
        <taxon>Channichthyidae</taxon>
        <taxon>Champsocephalus</taxon>
    </lineage>
</organism>
<gene>
    <name evidence="2" type="ORF">CesoFtcFv8_023401</name>
</gene>
<dbReference type="AlphaFoldDB" id="A0AAN8B8S0"/>
<evidence type="ECO:0000256" key="1">
    <source>
        <dbReference type="SAM" id="MobiDB-lite"/>
    </source>
</evidence>
<proteinExistence type="predicted"/>
<name>A0AAN8B8S0_9TELE</name>
<sequence length="111" mass="12155">MAEDVARHSPIVSALEDSKTSDYKETMHDLLGTEDPDFYFMELFLRDMRLRVQAALANTARVEPCALAEEADRFFLAARQFTPEVLATARSGTFPGGGTPPSRGSGADDID</sequence>
<evidence type="ECO:0000313" key="3">
    <source>
        <dbReference type="Proteomes" id="UP001335648"/>
    </source>
</evidence>
<evidence type="ECO:0000313" key="2">
    <source>
        <dbReference type="EMBL" id="KAK5880366.1"/>
    </source>
</evidence>
<feature type="region of interest" description="Disordered" evidence="1">
    <location>
        <begin position="88"/>
        <end position="111"/>
    </location>
</feature>